<evidence type="ECO:0000256" key="1">
    <source>
        <dbReference type="SAM" id="SignalP"/>
    </source>
</evidence>
<proteinExistence type="predicted"/>
<accession>A0A172THN5</accession>
<reference evidence="2 3" key="1">
    <citation type="submission" date="2015-01" db="EMBL/GenBank/DDBJ databases">
        <title>Paenibacillus swuensis/DY6/whole genome sequencing.</title>
        <authorList>
            <person name="Kim M.K."/>
            <person name="Srinivasan S."/>
            <person name="Lee J.-J."/>
        </authorList>
    </citation>
    <scope>NUCLEOTIDE SEQUENCE [LARGE SCALE GENOMIC DNA]</scope>
    <source>
        <strain evidence="2 3">DY6</strain>
    </source>
</reference>
<evidence type="ECO:0000313" key="2">
    <source>
        <dbReference type="EMBL" id="ANE46569.1"/>
    </source>
</evidence>
<name>A0A172THN5_9BACL</name>
<keyword evidence="1" id="KW-0732">Signal</keyword>
<dbReference type="KEGG" id="pswu:SY83_10115"/>
<dbReference type="EMBL" id="CP011388">
    <property type="protein sequence ID" value="ANE46569.1"/>
    <property type="molecule type" value="Genomic_DNA"/>
</dbReference>
<dbReference type="STRING" id="1178515.SY83_10115"/>
<gene>
    <name evidence="2" type="ORF">SY83_10115</name>
</gene>
<sequence length="153" mass="16492">MRTYLLRLAVLAFTLVIASGCGNAETAHEKAARQKNTAYEVAGIRDQQAFMQMVAEVQVAVAADDAEKLARHILYPMRVNGGAVTEISDKEALVAQYKQVFSDKMKGVITAGTPESLFANEQGVMAGLGEVWFGATTDQPQKYGIIAVNVPVE</sequence>
<dbReference type="OrthoDB" id="116695at2"/>
<evidence type="ECO:0000313" key="3">
    <source>
        <dbReference type="Proteomes" id="UP000076927"/>
    </source>
</evidence>
<keyword evidence="3" id="KW-1185">Reference proteome</keyword>
<dbReference type="PATRIC" id="fig|1178515.4.peg.2027"/>
<protein>
    <submittedName>
        <fullName evidence="2">Uncharacterized protein</fullName>
    </submittedName>
</protein>
<dbReference type="RefSeq" id="WP_068606137.1">
    <property type="nucleotide sequence ID" value="NZ_CP011388.1"/>
</dbReference>
<dbReference type="Proteomes" id="UP000076927">
    <property type="component" value="Chromosome"/>
</dbReference>
<feature type="chain" id="PRO_5038552053" evidence="1">
    <location>
        <begin position="25"/>
        <end position="153"/>
    </location>
</feature>
<dbReference type="PROSITE" id="PS51257">
    <property type="entry name" value="PROKAR_LIPOPROTEIN"/>
    <property type="match status" value="1"/>
</dbReference>
<feature type="signal peptide" evidence="1">
    <location>
        <begin position="1"/>
        <end position="24"/>
    </location>
</feature>
<organism evidence="2 3">
    <name type="scientific">Paenibacillus swuensis</name>
    <dbReference type="NCBI Taxonomy" id="1178515"/>
    <lineage>
        <taxon>Bacteria</taxon>
        <taxon>Bacillati</taxon>
        <taxon>Bacillota</taxon>
        <taxon>Bacilli</taxon>
        <taxon>Bacillales</taxon>
        <taxon>Paenibacillaceae</taxon>
        <taxon>Paenibacillus</taxon>
    </lineage>
</organism>
<dbReference type="AlphaFoldDB" id="A0A172THN5"/>